<evidence type="ECO:0000256" key="1">
    <source>
        <dbReference type="ARBA" id="ARBA00022490"/>
    </source>
</evidence>
<dbReference type="GO" id="GO:0005829">
    <property type="term" value="C:cytosol"/>
    <property type="evidence" value="ECO:0007669"/>
    <property type="project" value="TreeGrafter"/>
</dbReference>
<dbReference type="GO" id="GO:0003723">
    <property type="term" value="F:RNA binding"/>
    <property type="evidence" value="ECO:0007669"/>
    <property type="project" value="TreeGrafter"/>
</dbReference>
<feature type="region of interest" description="Disordered" evidence="2">
    <location>
        <begin position="1"/>
        <end position="38"/>
    </location>
</feature>
<evidence type="ECO:0000313" key="3">
    <source>
        <dbReference type="EMBL" id="PIK57893.1"/>
    </source>
</evidence>
<accession>A0A2G8LCB4</accession>
<dbReference type="EMBL" id="MRZV01000129">
    <property type="protein sequence ID" value="PIK57893.1"/>
    <property type="molecule type" value="Genomic_DNA"/>
</dbReference>
<dbReference type="GO" id="GO:0005524">
    <property type="term" value="F:ATP binding"/>
    <property type="evidence" value="ECO:0007669"/>
    <property type="project" value="InterPro"/>
</dbReference>
<dbReference type="GO" id="GO:0017101">
    <property type="term" value="C:aminoacyl-tRNA synthetase multienzyme complex"/>
    <property type="evidence" value="ECO:0007669"/>
    <property type="project" value="TreeGrafter"/>
</dbReference>
<organism evidence="3 4">
    <name type="scientific">Stichopus japonicus</name>
    <name type="common">Sea cucumber</name>
    <dbReference type="NCBI Taxonomy" id="307972"/>
    <lineage>
        <taxon>Eukaryota</taxon>
        <taxon>Metazoa</taxon>
        <taxon>Echinodermata</taxon>
        <taxon>Eleutherozoa</taxon>
        <taxon>Echinozoa</taxon>
        <taxon>Holothuroidea</taxon>
        <taxon>Aspidochirotacea</taxon>
        <taxon>Aspidochirotida</taxon>
        <taxon>Stichopodidae</taxon>
        <taxon>Apostichopus</taxon>
    </lineage>
</organism>
<keyword evidence="4" id="KW-1185">Reference proteome</keyword>
<comment type="caution">
    <text evidence="3">The sequence shown here is derived from an EMBL/GenBank/DDBJ whole genome shotgun (WGS) entry which is preliminary data.</text>
</comment>
<evidence type="ECO:0000256" key="2">
    <source>
        <dbReference type="SAM" id="MobiDB-lite"/>
    </source>
</evidence>
<name>A0A2G8LCB4_STIJA</name>
<dbReference type="SUPFAM" id="SSF50249">
    <property type="entry name" value="Nucleic acid-binding proteins"/>
    <property type="match status" value="1"/>
</dbReference>
<dbReference type="OrthoDB" id="372395at2759"/>
<protein>
    <recommendedName>
        <fullName evidence="5">Aspartyl-tRNA synthetase</fullName>
    </recommendedName>
</protein>
<dbReference type="Proteomes" id="UP000230750">
    <property type="component" value="Unassembled WGS sequence"/>
</dbReference>
<evidence type="ECO:0000313" key="4">
    <source>
        <dbReference type="Proteomes" id="UP000230750"/>
    </source>
</evidence>
<gene>
    <name evidence="3" type="ORF">BSL78_05174</name>
</gene>
<dbReference type="GO" id="GO:0004815">
    <property type="term" value="F:aspartate-tRNA ligase activity"/>
    <property type="evidence" value="ECO:0007669"/>
    <property type="project" value="InterPro"/>
</dbReference>
<reference evidence="3 4" key="1">
    <citation type="journal article" date="2017" name="PLoS Biol.">
        <title>The sea cucumber genome provides insights into morphological evolution and visceral regeneration.</title>
        <authorList>
            <person name="Zhang X."/>
            <person name="Sun L."/>
            <person name="Yuan J."/>
            <person name="Sun Y."/>
            <person name="Gao Y."/>
            <person name="Zhang L."/>
            <person name="Li S."/>
            <person name="Dai H."/>
            <person name="Hamel J.F."/>
            <person name="Liu C."/>
            <person name="Yu Y."/>
            <person name="Liu S."/>
            <person name="Lin W."/>
            <person name="Guo K."/>
            <person name="Jin S."/>
            <person name="Xu P."/>
            <person name="Storey K.B."/>
            <person name="Huan P."/>
            <person name="Zhang T."/>
            <person name="Zhou Y."/>
            <person name="Zhang J."/>
            <person name="Lin C."/>
            <person name="Li X."/>
            <person name="Xing L."/>
            <person name="Huo D."/>
            <person name="Sun M."/>
            <person name="Wang L."/>
            <person name="Mercier A."/>
            <person name="Li F."/>
            <person name="Yang H."/>
            <person name="Xiang J."/>
        </authorList>
    </citation>
    <scope>NUCLEOTIDE SEQUENCE [LARGE SCALE GENOMIC DNA]</scope>
    <source>
        <strain evidence="3">Shaxun</strain>
        <tissue evidence="3">Muscle</tissue>
    </source>
</reference>
<dbReference type="STRING" id="307972.A0A2G8LCB4"/>
<dbReference type="Gene3D" id="2.40.50.140">
    <property type="entry name" value="Nucleic acid-binding proteins"/>
    <property type="match status" value="1"/>
</dbReference>
<dbReference type="PANTHER" id="PTHR43450:SF1">
    <property type="entry name" value="ASPARTATE--TRNA LIGASE, CYTOPLASMIC"/>
    <property type="match status" value="1"/>
</dbReference>
<dbReference type="InterPro" id="IPR012340">
    <property type="entry name" value="NA-bd_OB-fold"/>
</dbReference>
<dbReference type="AlphaFoldDB" id="A0A2G8LCB4"/>
<sequence>MSFLNVEPMRLSKENGPSKKALKKQQKEAEKAAKKAARAAQQAAEAEAAEGEDYSKDLYGVSQLIQSREKPDRELVKIKTLTSSEATKRVWVRARLHTSRAKGKQCFVVLRQQHFNIQGLVAVNEKISKAHGQICR</sequence>
<evidence type="ECO:0008006" key="5">
    <source>
        <dbReference type="Google" id="ProtNLM"/>
    </source>
</evidence>
<dbReference type="InterPro" id="IPR004523">
    <property type="entry name" value="Asp-tRNA_synthase_2"/>
</dbReference>
<proteinExistence type="predicted"/>
<keyword evidence="1" id="KW-0963">Cytoplasm</keyword>
<dbReference type="GO" id="GO:0006422">
    <property type="term" value="P:aspartyl-tRNA aminoacylation"/>
    <property type="evidence" value="ECO:0007669"/>
    <property type="project" value="InterPro"/>
</dbReference>
<dbReference type="PANTHER" id="PTHR43450">
    <property type="entry name" value="ASPARTYL-TRNA SYNTHETASE"/>
    <property type="match status" value="1"/>
</dbReference>